<dbReference type="Proteomes" id="UP000078595">
    <property type="component" value="Chromosome 3"/>
</dbReference>
<sequence>MPACARCLKIESASYELEQTENGEWACPFCGVVDNALTARSQLKDYAKDAGSVMDENARLQMKEQQDRLRRKFQEETETMFNLYLGINSPHTSILGRASPDLKHGAKQWFERMREAEKKHKPNRIHLLQRAESRRTKYLVAISIKLAAEESALIVLQNRLASAGVTLRNKRNVPGYTKGDESVEYPDLHDIFHRANNFASDSFGHLDSGSYLRHLFNRYSRWVDFVLTPVEIVLLHCLAIMRRLQFLVELPHAERTKHLHTLPKVSKGERDWYESDFAGLEDTQWAQVLPHAYQLYQIQECVRLWGASSSPQVAIALVQWAVQSSSKSVLYQHSALQQELAHVYGRGHTVAAERFRDLRNLLIAWSTSITDAGLPFPIMDLPAKGGLGDGVSGYRGDGRRAIPDIELAVAAAPIIVKHWRRILKARLSQRLDVMSLEDETWLSRKMYIVSAQVHHYRQDPRAQLTKSQVLQRPTSWVSPSLSPSPSSSSTPLPPSQESTRYKPRFSDKFKINAENARKAILAFEPLKRVRPRPPPVKSWIPGEALQHYQANLPVPAITQNSFELKHYDRFVPPPPEKSIERLIQEPELSSDEEDGYTSDEEGNVTVIDSAHQLQKKQNTYIPSTLAQIDANARSAINASHPFAFTIGPNGFNRDSNAAAPTATQTLPRSTLKPVLDSSSDLSNSPVLMSRQSSIESSSGIGSASETESVIRHPHGRLTVNGLLNTPTASAQASPVRSPAPRSNNAPNVSVQSRSFPQARTPSPAASSSSSTQLKESNGREDSHVGLLVREREEYVQFRLPNLEREGILVPSLCEDYMWKWIRAQVNNGTMPKVINQNQQYLRSIGISGDPHKIDLGPWVQSNSHRWSPLECLLRAGIKPKEIPVQHIPHSLIHTKILLRHFNTVDPFVAVGQAIDDAQLDQEIKCLCHEELGESMDSYLCTKKEYNIRKAAYEEEMKGYGEADLFAKKKRRATSASVSVPRDTPLRELDAEEMDDEDEMDVDPELLDDDENQPSSPTPSQGVGSPNYRRDISRLKRSLLYSSGTRKDVEGIGGLLKKSKPAGLAGEGGESDGGGELDMDFNEMIGVDIRTIGLGSEFGFADEIDDLEGDEQDQVVPGNGKSTKTKKVSAKAKKADGPSAKKRKISTAEEGDGYGGADSSNTAKPNKKVRTPSTV</sequence>
<feature type="region of interest" description="Disordered" evidence="1">
    <location>
        <begin position="462"/>
        <end position="506"/>
    </location>
</feature>
<reference evidence="3" key="3">
    <citation type="submission" date="2024-02" db="EMBL/GenBank/DDBJ databases">
        <title>Comparative genomics of Cryptococcus and Kwoniella reveals pathogenesis evolution and contrasting modes of karyotype evolution via chromosome fusion or intercentromeric recombination.</title>
        <authorList>
            <person name="Coelho M.A."/>
            <person name="David-Palma M."/>
            <person name="Shea T."/>
            <person name="Bowers K."/>
            <person name="McGinley-Smith S."/>
            <person name="Mohammad A.W."/>
            <person name="Gnirke A."/>
            <person name="Yurkov A.M."/>
            <person name="Nowrousian M."/>
            <person name="Sun S."/>
            <person name="Cuomo C.A."/>
            <person name="Heitman J."/>
        </authorList>
    </citation>
    <scope>NUCLEOTIDE SEQUENCE</scope>
    <source>
        <strain evidence="3">CBS 10117</strain>
    </source>
</reference>
<feature type="region of interest" description="Disordered" evidence="1">
    <location>
        <begin position="971"/>
        <end position="1028"/>
    </location>
</feature>
<dbReference type="VEuPathDB" id="FungiDB:I303_03170"/>
<evidence type="ECO:0000313" key="2">
    <source>
        <dbReference type="EMBL" id="OBR87146.1"/>
    </source>
</evidence>
<feature type="compositionally biased region" description="Low complexity" evidence="1">
    <location>
        <begin position="760"/>
        <end position="771"/>
    </location>
</feature>
<dbReference type="EMBL" id="KI894029">
    <property type="protein sequence ID" value="OBR87146.1"/>
    <property type="molecule type" value="Genomic_DNA"/>
</dbReference>
<dbReference type="AlphaFoldDB" id="A0A1A6AAQ8"/>
<dbReference type="EMBL" id="CP144532">
    <property type="protein sequence ID" value="WWC60575.1"/>
    <property type="molecule type" value="Genomic_DNA"/>
</dbReference>
<feature type="compositionally biased region" description="Basic residues" evidence="1">
    <location>
        <begin position="1164"/>
        <end position="1174"/>
    </location>
</feature>
<dbReference type="OrthoDB" id="2596052at2759"/>
<feature type="compositionally biased region" description="Polar residues" evidence="1">
    <location>
        <begin position="1012"/>
        <end position="1023"/>
    </location>
</feature>
<evidence type="ECO:0000313" key="3">
    <source>
        <dbReference type="EMBL" id="WWC60575.1"/>
    </source>
</evidence>
<evidence type="ECO:0000313" key="4">
    <source>
        <dbReference type="Proteomes" id="UP000078595"/>
    </source>
</evidence>
<feature type="compositionally biased region" description="Low complexity" evidence="1">
    <location>
        <begin position="473"/>
        <end position="490"/>
    </location>
</feature>
<keyword evidence="4" id="KW-1185">Reference proteome</keyword>
<dbReference type="RefSeq" id="XP_018264988.1">
    <property type="nucleotide sequence ID" value="XM_018406494.1"/>
</dbReference>
<reference evidence="2" key="1">
    <citation type="submission" date="2013-07" db="EMBL/GenBank/DDBJ databases">
        <title>The Genome Sequence of Cryptococcus dejecticola CBS10117.</title>
        <authorList>
            <consortium name="The Broad Institute Genome Sequencing Platform"/>
            <person name="Cuomo C."/>
            <person name="Litvintseva A."/>
            <person name="Chen Y."/>
            <person name="Heitman J."/>
            <person name="Sun S."/>
            <person name="Springer D."/>
            <person name="Dromer F."/>
            <person name="Young S.K."/>
            <person name="Zeng Q."/>
            <person name="Gargeya S."/>
            <person name="Fitzgerald M."/>
            <person name="Abouelleil A."/>
            <person name="Alvarado L."/>
            <person name="Berlin A.M."/>
            <person name="Chapman S.B."/>
            <person name="Dewar J."/>
            <person name="Goldberg J."/>
            <person name="Griggs A."/>
            <person name="Gujja S."/>
            <person name="Hansen M."/>
            <person name="Howarth C."/>
            <person name="Imamovic A."/>
            <person name="Larimer J."/>
            <person name="McCowan C."/>
            <person name="Murphy C."/>
            <person name="Pearson M."/>
            <person name="Priest M."/>
            <person name="Roberts A."/>
            <person name="Saif S."/>
            <person name="Shea T."/>
            <person name="Sykes S."/>
            <person name="Wortman J."/>
            <person name="Nusbaum C."/>
            <person name="Birren B."/>
        </authorList>
    </citation>
    <scope>NUCLEOTIDE SEQUENCE [LARGE SCALE GENOMIC DNA]</scope>
    <source>
        <strain evidence="2">CBS 10117</strain>
    </source>
</reference>
<feature type="compositionally biased region" description="Acidic residues" evidence="1">
    <location>
        <begin position="989"/>
        <end position="1011"/>
    </location>
</feature>
<feature type="region of interest" description="Disordered" evidence="1">
    <location>
        <begin position="1102"/>
        <end position="1174"/>
    </location>
</feature>
<proteinExistence type="predicted"/>
<feature type="compositionally biased region" description="Polar residues" evidence="1">
    <location>
        <begin position="676"/>
        <end position="691"/>
    </location>
</feature>
<feature type="compositionally biased region" description="Low complexity" evidence="1">
    <location>
        <begin position="692"/>
        <end position="707"/>
    </location>
</feature>
<feature type="region of interest" description="Disordered" evidence="1">
    <location>
        <begin position="655"/>
        <end position="784"/>
    </location>
</feature>
<accession>A0A1A6AAQ8</accession>
<protein>
    <submittedName>
        <fullName evidence="2">Uncharacterized protein</fullName>
    </submittedName>
</protein>
<name>A0A1A6AAQ8_9TREE</name>
<feature type="compositionally biased region" description="Basic residues" evidence="1">
    <location>
        <begin position="1122"/>
        <end position="1131"/>
    </location>
</feature>
<reference evidence="3" key="2">
    <citation type="submission" date="2013-07" db="EMBL/GenBank/DDBJ databases">
        <authorList>
            <consortium name="The Broad Institute Genome Sequencing Platform"/>
            <person name="Cuomo C."/>
            <person name="Litvintseva A."/>
            <person name="Chen Y."/>
            <person name="Heitman J."/>
            <person name="Sun S."/>
            <person name="Springer D."/>
            <person name="Dromer F."/>
            <person name="Young S.K."/>
            <person name="Zeng Q."/>
            <person name="Gargeya S."/>
            <person name="Fitzgerald M."/>
            <person name="Abouelleil A."/>
            <person name="Alvarado L."/>
            <person name="Berlin A.M."/>
            <person name="Chapman S.B."/>
            <person name="Dewar J."/>
            <person name="Goldberg J."/>
            <person name="Griggs A."/>
            <person name="Gujja S."/>
            <person name="Hansen M."/>
            <person name="Howarth C."/>
            <person name="Imamovic A."/>
            <person name="Larimer J."/>
            <person name="McCowan C."/>
            <person name="Murphy C."/>
            <person name="Pearson M."/>
            <person name="Priest M."/>
            <person name="Roberts A."/>
            <person name="Saif S."/>
            <person name="Shea T."/>
            <person name="Sykes S."/>
            <person name="Wortman J."/>
            <person name="Nusbaum C."/>
            <person name="Birren B."/>
        </authorList>
    </citation>
    <scope>NUCLEOTIDE SEQUENCE</scope>
    <source>
        <strain evidence="3">CBS 10117</strain>
    </source>
</reference>
<dbReference type="KEGG" id="kdj:28966869"/>
<feature type="compositionally biased region" description="Acidic residues" evidence="1">
    <location>
        <begin position="1102"/>
        <end position="1112"/>
    </location>
</feature>
<evidence type="ECO:0000256" key="1">
    <source>
        <dbReference type="SAM" id="MobiDB-lite"/>
    </source>
</evidence>
<feature type="region of interest" description="Disordered" evidence="1">
    <location>
        <begin position="1051"/>
        <end position="1078"/>
    </location>
</feature>
<feature type="compositionally biased region" description="Acidic residues" evidence="1">
    <location>
        <begin position="1068"/>
        <end position="1078"/>
    </location>
</feature>
<feature type="compositionally biased region" description="Polar residues" evidence="1">
    <location>
        <begin position="721"/>
        <end position="759"/>
    </location>
</feature>
<organism evidence="2">
    <name type="scientific">Kwoniella dejecticola CBS 10117</name>
    <dbReference type="NCBI Taxonomy" id="1296121"/>
    <lineage>
        <taxon>Eukaryota</taxon>
        <taxon>Fungi</taxon>
        <taxon>Dikarya</taxon>
        <taxon>Basidiomycota</taxon>
        <taxon>Agaricomycotina</taxon>
        <taxon>Tremellomycetes</taxon>
        <taxon>Tremellales</taxon>
        <taxon>Cryptococcaceae</taxon>
        <taxon>Kwoniella</taxon>
    </lineage>
</organism>
<dbReference type="GeneID" id="28966869"/>
<gene>
    <name evidence="2" type="ORF">I303_03170</name>
    <name evidence="3" type="ORF">I303_103149</name>
</gene>